<proteinExistence type="inferred from homology"/>
<comment type="caution">
    <text evidence="2">The sequence shown here is derived from an EMBL/GenBank/DDBJ whole genome shotgun (WGS) entry which is preliminary data.</text>
</comment>
<organism evidence="2 3">
    <name type="scientific">Holothuria leucospilota</name>
    <name type="common">Black long sea cucumber</name>
    <name type="synonym">Mertensiothuria leucospilota</name>
    <dbReference type="NCBI Taxonomy" id="206669"/>
    <lineage>
        <taxon>Eukaryota</taxon>
        <taxon>Metazoa</taxon>
        <taxon>Echinodermata</taxon>
        <taxon>Eleutherozoa</taxon>
        <taxon>Echinozoa</taxon>
        <taxon>Holothuroidea</taxon>
        <taxon>Aspidochirotacea</taxon>
        <taxon>Aspidochirotida</taxon>
        <taxon>Holothuriidae</taxon>
        <taxon>Holothuria</taxon>
    </lineage>
</organism>
<gene>
    <name evidence="2" type="ORF">HOLleu_38188</name>
</gene>
<evidence type="ECO:0000313" key="3">
    <source>
        <dbReference type="Proteomes" id="UP001152320"/>
    </source>
</evidence>
<comment type="similarity">
    <text evidence="1">Belongs to the calycin superfamily. Fatty-acid binding protein (FABP) family.</text>
</comment>
<accession>A0A9Q1BFB6</accession>
<sequence length="132" mass="14323">MPGEALNGKWVFDHGENMEEVVQAMNFPRDKIPKDTSTTVEIKVNGDSITIKTTLGDKTKENELVIGQPRVAPQLSQLAGKDVEGTPSWDGDKLIVEGSGGKGKIIREVSGGQLHVTFKFGEVCGKRIFNKA</sequence>
<dbReference type="AlphaFoldDB" id="A0A9Q1BFB6"/>
<dbReference type="CDD" id="cd00742">
    <property type="entry name" value="FABP"/>
    <property type="match status" value="1"/>
</dbReference>
<dbReference type="OrthoDB" id="9991853at2759"/>
<dbReference type="Proteomes" id="UP001152320">
    <property type="component" value="Chromosome 20"/>
</dbReference>
<dbReference type="InterPro" id="IPR031259">
    <property type="entry name" value="ILBP"/>
</dbReference>
<dbReference type="SUPFAM" id="SSF50814">
    <property type="entry name" value="Lipocalins"/>
    <property type="match status" value="1"/>
</dbReference>
<name>A0A9Q1BFB6_HOLLE</name>
<keyword evidence="3" id="KW-1185">Reference proteome</keyword>
<evidence type="ECO:0000313" key="2">
    <source>
        <dbReference type="EMBL" id="KAJ8023104.1"/>
    </source>
</evidence>
<dbReference type="Gene3D" id="2.40.128.20">
    <property type="match status" value="1"/>
</dbReference>
<dbReference type="PANTHER" id="PTHR11955">
    <property type="entry name" value="FATTY ACID BINDING PROTEIN"/>
    <property type="match status" value="1"/>
</dbReference>
<evidence type="ECO:0000256" key="1">
    <source>
        <dbReference type="ARBA" id="ARBA00008390"/>
    </source>
</evidence>
<dbReference type="InterPro" id="IPR012674">
    <property type="entry name" value="Calycin"/>
</dbReference>
<reference evidence="2" key="1">
    <citation type="submission" date="2021-10" db="EMBL/GenBank/DDBJ databases">
        <title>Tropical sea cucumber genome reveals ecological adaptation and Cuvierian tubules defense mechanism.</title>
        <authorList>
            <person name="Chen T."/>
        </authorList>
    </citation>
    <scope>NUCLEOTIDE SEQUENCE</scope>
    <source>
        <strain evidence="2">Nanhai2018</strain>
        <tissue evidence="2">Muscle</tissue>
    </source>
</reference>
<dbReference type="EMBL" id="JAIZAY010000020">
    <property type="protein sequence ID" value="KAJ8023104.1"/>
    <property type="molecule type" value="Genomic_DNA"/>
</dbReference>
<dbReference type="GO" id="GO:0008289">
    <property type="term" value="F:lipid binding"/>
    <property type="evidence" value="ECO:0007669"/>
    <property type="project" value="InterPro"/>
</dbReference>
<protein>
    <submittedName>
        <fullName evidence="2">Fatty acid-binding protein 1, liver</fullName>
    </submittedName>
</protein>